<accession>A0A1I1RAY2</accession>
<protein>
    <submittedName>
        <fullName evidence="6">Site-specific recombinase XerC</fullName>
    </submittedName>
</protein>
<dbReference type="Gene3D" id="1.10.150.130">
    <property type="match status" value="1"/>
</dbReference>
<keyword evidence="3" id="KW-0238">DNA-binding</keyword>
<organism evidence="6 7">
    <name type="scientific">Lactobacillus bombicola</name>
    <dbReference type="NCBI Taxonomy" id="1505723"/>
    <lineage>
        <taxon>Bacteria</taxon>
        <taxon>Bacillati</taxon>
        <taxon>Bacillota</taxon>
        <taxon>Bacilli</taxon>
        <taxon>Lactobacillales</taxon>
        <taxon>Lactobacillaceae</taxon>
        <taxon>Lactobacillus</taxon>
    </lineage>
</organism>
<dbReference type="InterPro" id="IPR050090">
    <property type="entry name" value="Tyrosine_recombinase_XerCD"/>
</dbReference>
<dbReference type="PROSITE" id="PS51898">
    <property type="entry name" value="TYR_RECOMBINASE"/>
    <property type="match status" value="1"/>
</dbReference>
<evidence type="ECO:0000256" key="3">
    <source>
        <dbReference type="ARBA" id="ARBA00023125"/>
    </source>
</evidence>
<dbReference type="InterPro" id="IPR004107">
    <property type="entry name" value="Integrase_SAM-like_N"/>
</dbReference>
<dbReference type="GO" id="GO:0003677">
    <property type="term" value="F:DNA binding"/>
    <property type="evidence" value="ECO:0007669"/>
    <property type="project" value="UniProtKB-KW"/>
</dbReference>
<dbReference type="GO" id="GO:0006310">
    <property type="term" value="P:DNA recombination"/>
    <property type="evidence" value="ECO:0007669"/>
    <property type="project" value="UniProtKB-KW"/>
</dbReference>
<dbReference type="Pfam" id="PF00589">
    <property type="entry name" value="Phage_integrase"/>
    <property type="match status" value="1"/>
</dbReference>
<dbReference type="SUPFAM" id="SSF56349">
    <property type="entry name" value="DNA breaking-rejoining enzymes"/>
    <property type="match status" value="1"/>
</dbReference>
<dbReference type="EMBL" id="FOMN01000001">
    <property type="protein sequence ID" value="SFD31402.1"/>
    <property type="molecule type" value="Genomic_DNA"/>
</dbReference>
<dbReference type="CDD" id="cd01189">
    <property type="entry name" value="INT_ICEBs1_C_like"/>
    <property type="match status" value="1"/>
</dbReference>
<evidence type="ECO:0000256" key="4">
    <source>
        <dbReference type="ARBA" id="ARBA00023172"/>
    </source>
</evidence>
<evidence type="ECO:0000256" key="2">
    <source>
        <dbReference type="ARBA" id="ARBA00022908"/>
    </source>
</evidence>
<dbReference type="STRING" id="1505723.SAMN04487792_0288"/>
<dbReference type="RefSeq" id="WP_090092151.1">
    <property type="nucleotide sequence ID" value="NZ_CBCRVU010000001.1"/>
</dbReference>
<evidence type="ECO:0000259" key="5">
    <source>
        <dbReference type="PROSITE" id="PS51898"/>
    </source>
</evidence>
<keyword evidence="4" id="KW-0233">DNA recombination</keyword>
<proteinExistence type="inferred from homology"/>
<feature type="domain" description="Tyr recombinase" evidence="5">
    <location>
        <begin position="163"/>
        <end position="362"/>
    </location>
</feature>
<evidence type="ECO:0000313" key="6">
    <source>
        <dbReference type="EMBL" id="SFD31402.1"/>
    </source>
</evidence>
<evidence type="ECO:0000313" key="7">
    <source>
        <dbReference type="Proteomes" id="UP000199599"/>
    </source>
</evidence>
<dbReference type="Proteomes" id="UP000199599">
    <property type="component" value="Unassembled WGS sequence"/>
</dbReference>
<dbReference type="InterPro" id="IPR002104">
    <property type="entry name" value="Integrase_catalytic"/>
</dbReference>
<dbReference type="InterPro" id="IPR013762">
    <property type="entry name" value="Integrase-like_cat_sf"/>
</dbReference>
<sequence>MAHLEKRGDKWRAQVSWYDNLGKRKFKVKSGFATKMQARKWANEIEVAKDQNLISNQDPIFADYFKDWYLRYKAPGKTHGTVSRYAHIHDIIKENFGNIKLSKMTRAKYQDFLNVYGKTHAKDTVQKTNGSIRSCIKDAMSEGLLRTNFTERINLTWNDDKTRKIEYLNFKQVQQLKELLLTDIKPTYVSRYMLLTIIYTGMRPGEIRVLTWHDIDFKNQEIHITKSWDYDSKKVVDYDSDEINKETKNKSSTRVIKVDQKLLDILSQLKVNNHERLFIDKFGTIPTSNAVNKTLRKQLDKLGIKNKSFHFHSLRHTHVALLLFKGVDLYSISKRLGHSNMSITANTYAYMLDELKQKSDKQIVSILDEI</sequence>
<dbReference type="Pfam" id="PF14659">
    <property type="entry name" value="Phage_int_SAM_3"/>
    <property type="match status" value="1"/>
</dbReference>
<dbReference type="InterPro" id="IPR028259">
    <property type="entry name" value="AP2-like_int_N"/>
</dbReference>
<dbReference type="AlphaFoldDB" id="A0A1I1RAY2"/>
<gene>
    <name evidence="6" type="ORF">SAMN04487792_0288</name>
</gene>
<dbReference type="PANTHER" id="PTHR30349">
    <property type="entry name" value="PHAGE INTEGRASE-RELATED"/>
    <property type="match status" value="1"/>
</dbReference>
<evidence type="ECO:0000256" key="1">
    <source>
        <dbReference type="ARBA" id="ARBA00008857"/>
    </source>
</evidence>
<dbReference type="GO" id="GO:0015074">
    <property type="term" value="P:DNA integration"/>
    <property type="evidence" value="ECO:0007669"/>
    <property type="project" value="UniProtKB-KW"/>
</dbReference>
<dbReference type="Gene3D" id="1.10.443.10">
    <property type="entry name" value="Intergrase catalytic core"/>
    <property type="match status" value="1"/>
</dbReference>
<dbReference type="PANTHER" id="PTHR30349:SF64">
    <property type="entry name" value="PROPHAGE INTEGRASE INTD-RELATED"/>
    <property type="match status" value="1"/>
</dbReference>
<dbReference type="InterPro" id="IPR010998">
    <property type="entry name" value="Integrase_recombinase_N"/>
</dbReference>
<keyword evidence="2" id="KW-0229">DNA integration</keyword>
<dbReference type="InterPro" id="IPR011010">
    <property type="entry name" value="DNA_brk_join_enz"/>
</dbReference>
<reference evidence="7" key="1">
    <citation type="submission" date="2016-10" db="EMBL/GenBank/DDBJ databases">
        <authorList>
            <person name="Varghese N."/>
            <person name="Submissions S."/>
        </authorList>
    </citation>
    <scope>NUCLEOTIDE SEQUENCE [LARGE SCALE GENOMIC DNA]</scope>
    <source>
        <strain evidence="7">R-53102</strain>
    </source>
</reference>
<name>A0A1I1RAY2_9LACO</name>
<dbReference type="Pfam" id="PF14657">
    <property type="entry name" value="Arm-DNA-bind_4"/>
    <property type="match status" value="1"/>
</dbReference>
<comment type="similarity">
    <text evidence="1">Belongs to the 'phage' integrase family.</text>
</comment>